<evidence type="ECO:0000256" key="2">
    <source>
        <dbReference type="SAM" id="MobiDB-lite"/>
    </source>
</evidence>
<feature type="region of interest" description="Disordered" evidence="2">
    <location>
        <begin position="82"/>
        <end position="101"/>
    </location>
</feature>
<comment type="similarity">
    <text evidence="1">Belongs to the UbiK family.</text>
</comment>
<keyword evidence="1" id="KW-0831">Ubiquinone biosynthesis</keyword>
<proteinExistence type="inferred from homology"/>
<dbReference type="InterPro" id="IPR007475">
    <property type="entry name" value="UbiK"/>
</dbReference>
<protein>
    <recommendedName>
        <fullName evidence="1">Ubiquinone biosynthesis accessory factor UbiK</fullName>
    </recommendedName>
</protein>
<dbReference type="RefSeq" id="WP_239040730.1">
    <property type="nucleotide sequence ID" value="NZ_BAAAEY010000005.1"/>
</dbReference>
<dbReference type="HAMAP" id="MF_02216">
    <property type="entry name" value="UbiK"/>
    <property type="match status" value="1"/>
</dbReference>
<keyword evidence="1" id="KW-0963">Cytoplasm</keyword>
<sequence>MIHQKLIDSLSSQFSQLLSHRPEMPGQQELQGQIRSMLQSSFARLDLVTRDEFDAQQAVLMRTRERLEQLEARLAALESEGMAAAEAPASEADEAADARNN</sequence>
<comment type="function">
    <text evidence="1">Required for efficient ubiquinone (coenzyme Q) biosynthesis. UbiK is probably an accessory factor of Ubi enzymes and facilitates ubiquinone biosynthesis by acting as an assembly factor, a targeting factor, or both.</text>
</comment>
<accession>A0ABY1RZI8</accession>
<evidence type="ECO:0000256" key="1">
    <source>
        <dbReference type="HAMAP-Rule" id="MF_02216"/>
    </source>
</evidence>
<dbReference type="Pfam" id="PF04380">
    <property type="entry name" value="BMFP"/>
    <property type="match status" value="1"/>
</dbReference>
<keyword evidence="4" id="KW-1185">Reference proteome</keyword>
<dbReference type="Proteomes" id="UP001159257">
    <property type="component" value="Unassembled WGS sequence"/>
</dbReference>
<comment type="subcellular location">
    <subcellularLocation>
        <location evidence="1">Cytoplasm</location>
    </subcellularLocation>
</comment>
<evidence type="ECO:0000313" key="3">
    <source>
        <dbReference type="EMBL" id="SMR73579.1"/>
    </source>
</evidence>
<name>A0ABY1RZI8_9GAMM</name>
<comment type="pathway">
    <text evidence="1">Cofactor biosynthesis; ubiquinone biosynthesis.</text>
</comment>
<gene>
    <name evidence="1" type="primary">ubiK</name>
    <name evidence="3" type="ORF">SAMN04487964_10555</name>
</gene>
<comment type="caution">
    <text evidence="3">The sequence shown here is derived from an EMBL/GenBank/DDBJ whole genome shotgun (WGS) entry which is preliminary data.</text>
</comment>
<dbReference type="EMBL" id="FXWV01000005">
    <property type="protein sequence ID" value="SMR73579.1"/>
    <property type="molecule type" value="Genomic_DNA"/>
</dbReference>
<dbReference type="PANTHER" id="PTHR38040">
    <property type="entry name" value="UBIQUINONE BIOSYNTHESIS ACCESSORY FACTOR UBIK"/>
    <property type="match status" value="1"/>
</dbReference>
<organism evidence="3 4">
    <name type="scientific">Marinobacterium sediminicola</name>
    <dbReference type="NCBI Taxonomy" id="518898"/>
    <lineage>
        <taxon>Bacteria</taxon>
        <taxon>Pseudomonadati</taxon>
        <taxon>Pseudomonadota</taxon>
        <taxon>Gammaproteobacteria</taxon>
        <taxon>Oceanospirillales</taxon>
        <taxon>Oceanospirillaceae</taxon>
        <taxon>Marinobacterium</taxon>
    </lineage>
</organism>
<evidence type="ECO:0000313" key="4">
    <source>
        <dbReference type="Proteomes" id="UP001159257"/>
    </source>
</evidence>
<dbReference type="PANTHER" id="PTHR38040:SF1">
    <property type="entry name" value="UBIQUINONE BIOSYNTHESIS ACCESSORY FACTOR UBIK"/>
    <property type="match status" value="1"/>
</dbReference>
<reference evidence="3 4" key="1">
    <citation type="submission" date="2017-05" db="EMBL/GenBank/DDBJ databases">
        <authorList>
            <person name="Varghese N."/>
            <person name="Submissions S."/>
        </authorList>
    </citation>
    <scope>NUCLEOTIDE SEQUENCE [LARGE SCALE GENOMIC DNA]</scope>
    <source>
        <strain evidence="3 4">CGMCC 1.7287</strain>
    </source>
</reference>